<evidence type="ECO:0000313" key="2">
    <source>
        <dbReference type="Proteomes" id="UP001225605"/>
    </source>
</evidence>
<accession>A0ABU0X913</accession>
<dbReference type="EMBL" id="NSDM01000019">
    <property type="protein sequence ID" value="MDQ2588456.1"/>
    <property type="molecule type" value="Genomic_DNA"/>
</dbReference>
<organism evidence="1 2">
    <name type="scientific">Saccharothrix yanglingensis</name>
    <dbReference type="NCBI Taxonomy" id="659496"/>
    <lineage>
        <taxon>Bacteria</taxon>
        <taxon>Bacillati</taxon>
        <taxon>Actinomycetota</taxon>
        <taxon>Actinomycetes</taxon>
        <taxon>Pseudonocardiales</taxon>
        <taxon>Pseudonocardiaceae</taxon>
        <taxon>Saccharothrix</taxon>
    </lineage>
</organism>
<sequence>MTSLGIHLEEGVPIDLRGSLGATAFLTIGDGIEVVLGESHLRALRDRADSALGDMALVGAAQRVLGDVGEAGAQACTAAAFARAEAEAARRAGAEDQAASAFAAAERAARAAERARDAVRAAVEAMESADDAAERARYAALTARAATGD</sequence>
<evidence type="ECO:0000313" key="1">
    <source>
        <dbReference type="EMBL" id="MDQ2588456.1"/>
    </source>
</evidence>
<name>A0ABU0X913_9PSEU</name>
<dbReference type="Proteomes" id="UP001225605">
    <property type="component" value="Unassembled WGS sequence"/>
</dbReference>
<protein>
    <submittedName>
        <fullName evidence="1">Uncharacterized protein</fullName>
    </submittedName>
</protein>
<keyword evidence="2" id="KW-1185">Reference proteome</keyword>
<reference evidence="1 2" key="1">
    <citation type="submission" date="2017-06" db="EMBL/GenBank/DDBJ databases">
        <title>Cultured bacterium strain Saccharothrix yanglingensis Hhs.015.</title>
        <authorList>
            <person name="Xia Y."/>
        </authorList>
    </citation>
    <scope>NUCLEOTIDE SEQUENCE [LARGE SCALE GENOMIC DNA]</scope>
    <source>
        <strain evidence="1 2">Hhs.015</strain>
    </source>
</reference>
<gene>
    <name evidence="1" type="ORF">CKY47_31785</name>
</gene>
<proteinExistence type="predicted"/>
<comment type="caution">
    <text evidence="1">The sequence shown here is derived from an EMBL/GenBank/DDBJ whole genome shotgun (WGS) entry which is preliminary data.</text>
</comment>